<dbReference type="AlphaFoldDB" id="A0A0A9E0B6"/>
<organism evidence="1">
    <name type="scientific">Arundo donax</name>
    <name type="common">Giant reed</name>
    <name type="synonym">Donax arundinaceus</name>
    <dbReference type="NCBI Taxonomy" id="35708"/>
    <lineage>
        <taxon>Eukaryota</taxon>
        <taxon>Viridiplantae</taxon>
        <taxon>Streptophyta</taxon>
        <taxon>Embryophyta</taxon>
        <taxon>Tracheophyta</taxon>
        <taxon>Spermatophyta</taxon>
        <taxon>Magnoliopsida</taxon>
        <taxon>Liliopsida</taxon>
        <taxon>Poales</taxon>
        <taxon>Poaceae</taxon>
        <taxon>PACMAD clade</taxon>
        <taxon>Arundinoideae</taxon>
        <taxon>Arundineae</taxon>
        <taxon>Arundo</taxon>
    </lineage>
</organism>
<reference evidence="1" key="2">
    <citation type="journal article" date="2015" name="Data Brief">
        <title>Shoot transcriptome of the giant reed, Arundo donax.</title>
        <authorList>
            <person name="Barrero R.A."/>
            <person name="Guerrero F.D."/>
            <person name="Moolhuijzen P."/>
            <person name="Goolsby J.A."/>
            <person name="Tidwell J."/>
            <person name="Bellgard S.E."/>
            <person name="Bellgard M.I."/>
        </authorList>
    </citation>
    <scope>NUCLEOTIDE SEQUENCE</scope>
    <source>
        <tissue evidence="1">Shoot tissue taken approximately 20 cm above the soil surface</tissue>
    </source>
</reference>
<protein>
    <submittedName>
        <fullName evidence="1">Uncharacterized protein</fullName>
    </submittedName>
</protein>
<proteinExistence type="predicted"/>
<accession>A0A0A9E0B6</accession>
<name>A0A0A9E0B6_ARUDO</name>
<dbReference type="EMBL" id="GBRH01203661">
    <property type="protein sequence ID" value="JAD94234.1"/>
    <property type="molecule type" value="Transcribed_RNA"/>
</dbReference>
<evidence type="ECO:0000313" key="1">
    <source>
        <dbReference type="EMBL" id="JAD94234.1"/>
    </source>
</evidence>
<sequence length="38" mass="4099">MPAGPFFGGTTRVRRLPLGSDLLLRWKEVGGRIGSRGS</sequence>
<reference evidence="1" key="1">
    <citation type="submission" date="2014-09" db="EMBL/GenBank/DDBJ databases">
        <authorList>
            <person name="Magalhaes I.L.F."/>
            <person name="Oliveira U."/>
            <person name="Santos F.R."/>
            <person name="Vidigal T.H.D.A."/>
            <person name="Brescovit A.D."/>
            <person name="Santos A.J."/>
        </authorList>
    </citation>
    <scope>NUCLEOTIDE SEQUENCE</scope>
    <source>
        <tissue evidence="1">Shoot tissue taken approximately 20 cm above the soil surface</tissue>
    </source>
</reference>